<dbReference type="EMBL" id="MFZH01000007">
    <property type="protein sequence ID" value="OGK19689.1"/>
    <property type="molecule type" value="Genomic_DNA"/>
</dbReference>
<evidence type="ECO:0000256" key="3">
    <source>
        <dbReference type="ARBA" id="ARBA00022884"/>
    </source>
</evidence>
<evidence type="ECO:0000256" key="5">
    <source>
        <dbReference type="ARBA" id="ARBA00023274"/>
    </source>
</evidence>
<dbReference type="HAMAP" id="MF_01337_B">
    <property type="entry name" value="Ribosomal_uL18_B"/>
    <property type="match status" value="1"/>
</dbReference>
<organism evidence="8 9">
    <name type="scientific">Candidatus Roizmanbacteria bacterium RIFCSPHIGHO2_01_FULL_39_24</name>
    <dbReference type="NCBI Taxonomy" id="1802032"/>
    <lineage>
        <taxon>Bacteria</taxon>
        <taxon>Candidatus Roizmaniibacteriota</taxon>
    </lineage>
</organism>
<dbReference type="CDD" id="cd00432">
    <property type="entry name" value="Ribosomal_L18_L5e"/>
    <property type="match status" value="1"/>
</dbReference>
<evidence type="ECO:0000313" key="8">
    <source>
        <dbReference type="EMBL" id="OGK19689.1"/>
    </source>
</evidence>
<evidence type="ECO:0000256" key="4">
    <source>
        <dbReference type="ARBA" id="ARBA00022980"/>
    </source>
</evidence>
<evidence type="ECO:0000313" key="9">
    <source>
        <dbReference type="Proteomes" id="UP000176850"/>
    </source>
</evidence>
<dbReference type="PANTHER" id="PTHR12899:SF3">
    <property type="entry name" value="LARGE RIBOSOMAL SUBUNIT PROTEIN UL18M"/>
    <property type="match status" value="1"/>
</dbReference>
<protein>
    <recommendedName>
        <fullName evidence="6 7">Large ribosomal subunit protein uL18</fullName>
    </recommendedName>
</protein>
<dbReference type="GO" id="GO:0008097">
    <property type="term" value="F:5S rRNA binding"/>
    <property type="evidence" value="ECO:0007669"/>
    <property type="project" value="TreeGrafter"/>
</dbReference>
<gene>
    <name evidence="7" type="primary">rplR</name>
    <name evidence="8" type="ORF">A2799_01515</name>
</gene>
<dbReference type="GO" id="GO:0003735">
    <property type="term" value="F:structural constituent of ribosome"/>
    <property type="evidence" value="ECO:0007669"/>
    <property type="project" value="InterPro"/>
</dbReference>
<evidence type="ECO:0000256" key="2">
    <source>
        <dbReference type="ARBA" id="ARBA00022730"/>
    </source>
</evidence>
<keyword evidence="2 7" id="KW-0699">rRNA-binding</keyword>
<evidence type="ECO:0000256" key="7">
    <source>
        <dbReference type="HAMAP-Rule" id="MF_01337"/>
    </source>
</evidence>
<keyword evidence="3 7" id="KW-0694">RNA-binding</keyword>
<dbReference type="Proteomes" id="UP000176850">
    <property type="component" value="Unassembled WGS sequence"/>
</dbReference>
<dbReference type="AlphaFoldDB" id="A0A1F7GLB4"/>
<sequence length="114" mass="12876">MNHDKTERRKRKVRSSIVGKSAFPRLSVHRSNRYIYAQVIDDKAGHTVASASEKDIKVEKGMTKSTRAEEVGKVMGEKLKKLKIKQVVFDRGQFKYAGRVKAVAEGVRSTEITI</sequence>
<proteinExistence type="inferred from homology"/>
<dbReference type="InterPro" id="IPR005484">
    <property type="entry name" value="Ribosomal_uL18_bac/plant/anim"/>
</dbReference>
<name>A0A1F7GLB4_9BACT</name>
<dbReference type="GO" id="GO:0005840">
    <property type="term" value="C:ribosome"/>
    <property type="evidence" value="ECO:0007669"/>
    <property type="project" value="UniProtKB-KW"/>
</dbReference>
<dbReference type="PANTHER" id="PTHR12899">
    <property type="entry name" value="39S RIBOSOMAL PROTEIN L18, MITOCHONDRIAL"/>
    <property type="match status" value="1"/>
</dbReference>
<dbReference type="InterPro" id="IPR057268">
    <property type="entry name" value="Ribosomal_L18"/>
</dbReference>
<keyword evidence="5 7" id="KW-0687">Ribonucleoprotein</keyword>
<dbReference type="Pfam" id="PF00861">
    <property type="entry name" value="Ribosomal_L18p"/>
    <property type="match status" value="1"/>
</dbReference>
<dbReference type="GO" id="GO:1990904">
    <property type="term" value="C:ribonucleoprotein complex"/>
    <property type="evidence" value="ECO:0007669"/>
    <property type="project" value="UniProtKB-KW"/>
</dbReference>
<dbReference type="GO" id="GO:0005737">
    <property type="term" value="C:cytoplasm"/>
    <property type="evidence" value="ECO:0007669"/>
    <property type="project" value="UniProtKB-ARBA"/>
</dbReference>
<comment type="subunit">
    <text evidence="7">Part of the 50S ribosomal subunit; part of the 5S rRNA/L5/L18/L25 subcomplex. Contacts the 5S and 23S rRNAs.</text>
</comment>
<dbReference type="NCBIfam" id="TIGR00060">
    <property type="entry name" value="L18_bact"/>
    <property type="match status" value="1"/>
</dbReference>
<reference evidence="8 9" key="1">
    <citation type="journal article" date="2016" name="Nat. Commun.">
        <title>Thousands of microbial genomes shed light on interconnected biogeochemical processes in an aquifer system.</title>
        <authorList>
            <person name="Anantharaman K."/>
            <person name="Brown C.T."/>
            <person name="Hug L.A."/>
            <person name="Sharon I."/>
            <person name="Castelle C.J."/>
            <person name="Probst A.J."/>
            <person name="Thomas B.C."/>
            <person name="Singh A."/>
            <person name="Wilkins M.J."/>
            <person name="Karaoz U."/>
            <person name="Brodie E.L."/>
            <person name="Williams K.H."/>
            <person name="Hubbard S.S."/>
            <person name="Banfield J.F."/>
        </authorList>
    </citation>
    <scope>NUCLEOTIDE SEQUENCE [LARGE SCALE GENOMIC DNA]</scope>
</reference>
<comment type="similarity">
    <text evidence="1 7">Belongs to the universal ribosomal protein uL18 family.</text>
</comment>
<evidence type="ECO:0000256" key="1">
    <source>
        <dbReference type="ARBA" id="ARBA00007116"/>
    </source>
</evidence>
<dbReference type="Gene3D" id="3.30.420.100">
    <property type="match status" value="1"/>
</dbReference>
<dbReference type="GO" id="GO:0006412">
    <property type="term" value="P:translation"/>
    <property type="evidence" value="ECO:0007669"/>
    <property type="project" value="UniProtKB-UniRule"/>
</dbReference>
<dbReference type="InterPro" id="IPR004389">
    <property type="entry name" value="Ribosomal_uL18_bac-type"/>
</dbReference>
<evidence type="ECO:0000256" key="6">
    <source>
        <dbReference type="ARBA" id="ARBA00035197"/>
    </source>
</evidence>
<dbReference type="SUPFAM" id="SSF53137">
    <property type="entry name" value="Translational machinery components"/>
    <property type="match status" value="1"/>
</dbReference>
<comment type="caution">
    <text evidence="8">The sequence shown here is derived from an EMBL/GenBank/DDBJ whole genome shotgun (WGS) entry which is preliminary data.</text>
</comment>
<accession>A0A1F7GLB4</accession>
<keyword evidence="4 7" id="KW-0689">Ribosomal protein</keyword>
<comment type="function">
    <text evidence="7">This is one of the proteins that bind and probably mediate the attachment of the 5S RNA into the large ribosomal subunit, where it forms part of the central protuberance.</text>
</comment>